<organism evidence="5 6">
    <name type="scientific">Domibacillus enclensis</name>
    <dbReference type="NCBI Taxonomy" id="1017273"/>
    <lineage>
        <taxon>Bacteria</taxon>
        <taxon>Bacillati</taxon>
        <taxon>Bacillota</taxon>
        <taxon>Bacilli</taxon>
        <taxon>Bacillales</taxon>
        <taxon>Bacillaceae</taxon>
        <taxon>Domibacillus</taxon>
    </lineage>
</organism>
<feature type="domain" description="Gfo/Idh/MocA-like oxidoreductase C-terminal" evidence="3">
    <location>
        <begin position="154"/>
        <end position="383"/>
    </location>
</feature>
<reference evidence="7" key="2">
    <citation type="submission" date="2017-03" db="EMBL/GenBank/DDBJ databases">
        <title>Bacillus sp. V-88(T) DSM27956, whole genome shotgun sequencing project.</title>
        <authorList>
            <person name="Dastager S.G."/>
            <person name="Neurgaonkar P.S."/>
            <person name="Dharne M.S."/>
        </authorList>
    </citation>
    <scope>NUCLEOTIDE SEQUENCE [LARGE SCALE GENOMIC DNA]</scope>
    <source>
        <strain evidence="7">DSM 25145</strain>
    </source>
</reference>
<dbReference type="GO" id="GO:0000166">
    <property type="term" value="F:nucleotide binding"/>
    <property type="evidence" value="ECO:0007669"/>
    <property type="project" value="InterPro"/>
</dbReference>
<sequence>MINGEKTVETPIRWAMIGGGRGSQIGYIHRSSAVRDHSFALLAGAFDLDPGRGKEFGISIGVDPDRCYADYRTLFAEEARREDGIEAVSIATPNSTHYEMTKAALEAGLHVICEKPLCFKTEEAEELAKIADEMGLVVGVMYGYSGHQMIEQARQMVARGDLGEIRLINMQFAHGAYHTAIEKENPAVKWRMDPRLAGPSCVIADVGTHPLFLAEAILQDFEIEQLLCSRKSFVEDRVLEDNAFILMNLKGGAQATLWASAINCGSLHGQKIRIIGSKASIEWLDEQPNQLAYEIEGEPARVLERGAAYLYPEALVEDRISAGHPEGLFDAWSNLYRRFAIAMNQSKKGEKTDFWFPDIRAGVQGVKWVEKCVESADKGAVWIEY</sequence>
<dbReference type="AlphaFoldDB" id="A0A1N6N8T5"/>
<dbReference type="Pfam" id="PF01408">
    <property type="entry name" value="GFO_IDH_MocA"/>
    <property type="match status" value="1"/>
</dbReference>
<gene>
    <name evidence="4" type="ORF">B1B05_00255</name>
    <name evidence="5" type="ORF">SAMN05443094_10152</name>
</gene>
<dbReference type="Gene3D" id="3.30.360.10">
    <property type="entry name" value="Dihydrodipicolinate Reductase, domain 2"/>
    <property type="match status" value="1"/>
</dbReference>
<dbReference type="STRING" id="1017273.SAMN05443094_10152"/>
<accession>A0A1N6N8T5</accession>
<dbReference type="SUPFAM" id="SSF51735">
    <property type="entry name" value="NAD(P)-binding Rossmann-fold domains"/>
    <property type="match status" value="1"/>
</dbReference>
<evidence type="ECO:0000313" key="5">
    <source>
        <dbReference type="EMBL" id="SIP88417.1"/>
    </source>
</evidence>
<dbReference type="OrthoDB" id="9815825at2"/>
<name>A0A1N6N8T5_9BACI</name>
<evidence type="ECO:0000313" key="4">
    <source>
        <dbReference type="EMBL" id="OXS79956.1"/>
    </source>
</evidence>
<dbReference type="Proteomes" id="UP000186385">
    <property type="component" value="Unassembled WGS sequence"/>
</dbReference>
<evidence type="ECO:0000313" key="6">
    <source>
        <dbReference type="Proteomes" id="UP000186385"/>
    </source>
</evidence>
<reference evidence="5 6" key="1">
    <citation type="submission" date="2017-01" db="EMBL/GenBank/DDBJ databases">
        <authorList>
            <person name="Mah S.A."/>
            <person name="Swanson W.J."/>
            <person name="Moy G.W."/>
            <person name="Vacquier V.D."/>
        </authorList>
    </citation>
    <scope>NUCLEOTIDE SEQUENCE [LARGE SCALE GENOMIC DNA]</scope>
    <source>
        <strain evidence="5 6">NIO-1016</strain>
    </source>
</reference>
<feature type="domain" description="Gfo/Idh/MocA-like oxidoreductase N-terminal" evidence="2">
    <location>
        <begin position="12"/>
        <end position="141"/>
    </location>
</feature>
<proteinExistence type="inferred from homology"/>
<comment type="similarity">
    <text evidence="1">Belongs to the Gfo/Idh/MocA family.</text>
</comment>
<evidence type="ECO:0000259" key="3">
    <source>
        <dbReference type="Pfam" id="PF02894"/>
    </source>
</evidence>
<dbReference type="EMBL" id="MWSK01000001">
    <property type="protein sequence ID" value="OXS79956.1"/>
    <property type="molecule type" value="Genomic_DNA"/>
</dbReference>
<dbReference type="InterPro" id="IPR004104">
    <property type="entry name" value="Gfo/Idh/MocA-like_OxRdtase_C"/>
</dbReference>
<dbReference type="EMBL" id="FTLX01000001">
    <property type="protein sequence ID" value="SIP88417.1"/>
    <property type="molecule type" value="Genomic_DNA"/>
</dbReference>
<protein>
    <submittedName>
        <fullName evidence="4">Oxidoreductase</fullName>
    </submittedName>
    <submittedName>
        <fullName evidence="5">Predicted dehydrogenase</fullName>
    </submittedName>
</protein>
<dbReference type="Gene3D" id="3.40.50.720">
    <property type="entry name" value="NAD(P)-binding Rossmann-like Domain"/>
    <property type="match status" value="1"/>
</dbReference>
<dbReference type="InterPro" id="IPR000683">
    <property type="entry name" value="Gfo/Idh/MocA-like_OxRdtase_N"/>
</dbReference>
<dbReference type="PANTHER" id="PTHR43708:SF3">
    <property type="entry name" value="OXIDOREDUCTASE"/>
    <property type="match status" value="1"/>
</dbReference>
<dbReference type="Proteomes" id="UP000215545">
    <property type="component" value="Unassembled WGS sequence"/>
</dbReference>
<dbReference type="Pfam" id="PF02894">
    <property type="entry name" value="GFO_IDH_MocA_C"/>
    <property type="match status" value="1"/>
</dbReference>
<evidence type="ECO:0000313" key="7">
    <source>
        <dbReference type="Proteomes" id="UP000215545"/>
    </source>
</evidence>
<dbReference type="RefSeq" id="WP_045851802.1">
    <property type="nucleotide sequence ID" value="NZ_FTLX01000001.1"/>
</dbReference>
<dbReference type="SUPFAM" id="SSF55347">
    <property type="entry name" value="Glyceraldehyde-3-phosphate dehydrogenase-like, C-terminal domain"/>
    <property type="match status" value="1"/>
</dbReference>
<evidence type="ECO:0000259" key="2">
    <source>
        <dbReference type="Pfam" id="PF01408"/>
    </source>
</evidence>
<dbReference type="InterPro" id="IPR051317">
    <property type="entry name" value="Gfo/Idh/MocA_oxidoreduct"/>
</dbReference>
<keyword evidence="7" id="KW-1185">Reference proteome</keyword>
<dbReference type="PANTHER" id="PTHR43708">
    <property type="entry name" value="CONSERVED EXPRESSED OXIDOREDUCTASE (EUROFUNG)"/>
    <property type="match status" value="1"/>
</dbReference>
<evidence type="ECO:0000256" key="1">
    <source>
        <dbReference type="ARBA" id="ARBA00010928"/>
    </source>
</evidence>
<reference evidence="4" key="3">
    <citation type="submission" date="2017-03" db="EMBL/GenBank/DDBJ databases">
        <authorList>
            <person name="Dastager S.G."/>
            <person name="Neurgaonkar P.S."/>
            <person name="Dharne M.S."/>
        </authorList>
    </citation>
    <scope>NUCLEOTIDE SEQUENCE</scope>
    <source>
        <strain evidence="4">DSM 25145</strain>
    </source>
</reference>
<dbReference type="InterPro" id="IPR036291">
    <property type="entry name" value="NAD(P)-bd_dom_sf"/>
</dbReference>